<keyword evidence="13" id="KW-1185">Reference proteome</keyword>
<gene>
    <name evidence="10" type="primary">atpD</name>
    <name evidence="12" type="ORF">ASJ81_00565</name>
</gene>
<dbReference type="NCBIfam" id="TIGR00309">
    <property type="entry name" value="V_ATPase_subD"/>
    <property type="match status" value="1"/>
</dbReference>
<keyword evidence="8 10" id="KW-0066">ATP synthesis</keyword>
<name>A0A2A2HR12_9EURY</name>
<comment type="function">
    <text evidence="9 10">Component of the A-type ATP synthase that produces ATP from ADP in the presence of a proton gradient across the membrane.</text>
</comment>
<evidence type="ECO:0000256" key="5">
    <source>
        <dbReference type="ARBA" id="ARBA00022781"/>
    </source>
</evidence>
<keyword evidence="6 10" id="KW-0406">Ion transport</keyword>
<evidence type="ECO:0000256" key="2">
    <source>
        <dbReference type="ARBA" id="ARBA00005850"/>
    </source>
</evidence>
<dbReference type="GO" id="GO:0046933">
    <property type="term" value="F:proton-transporting ATP synthase activity, rotational mechanism"/>
    <property type="evidence" value="ECO:0007669"/>
    <property type="project" value="UniProtKB-UniRule"/>
</dbReference>
<evidence type="ECO:0000256" key="1">
    <source>
        <dbReference type="ARBA" id="ARBA00004202"/>
    </source>
</evidence>
<dbReference type="GO" id="GO:0005524">
    <property type="term" value="F:ATP binding"/>
    <property type="evidence" value="ECO:0007669"/>
    <property type="project" value="UniProtKB-UniRule"/>
</dbReference>
<dbReference type="NCBIfam" id="NF001542">
    <property type="entry name" value="PRK00373.1-1"/>
    <property type="match status" value="1"/>
</dbReference>
<comment type="subcellular location">
    <subcellularLocation>
        <location evidence="1 10">Cell membrane</location>
        <topology evidence="1 10">Peripheral membrane protein</topology>
    </subcellularLocation>
</comment>
<dbReference type="EMBL" id="LMVP01000445">
    <property type="protein sequence ID" value="PAV11802.1"/>
    <property type="molecule type" value="Genomic_DNA"/>
</dbReference>
<comment type="caution">
    <text evidence="12">The sequence shown here is derived from an EMBL/GenBank/DDBJ whole genome shotgun (WGS) entry which is preliminary data.</text>
</comment>
<evidence type="ECO:0000256" key="3">
    <source>
        <dbReference type="ARBA" id="ARBA00022448"/>
    </source>
</evidence>
<evidence type="ECO:0000256" key="11">
    <source>
        <dbReference type="SAM" id="Coils"/>
    </source>
</evidence>
<keyword evidence="7 10" id="KW-0472">Membrane</keyword>
<protein>
    <recommendedName>
        <fullName evidence="10">A-type ATP synthase subunit D</fullName>
    </recommendedName>
</protein>
<keyword evidence="11" id="KW-0175">Coiled coil</keyword>
<evidence type="ECO:0000256" key="4">
    <source>
        <dbReference type="ARBA" id="ARBA00022475"/>
    </source>
</evidence>
<evidence type="ECO:0000313" key="12">
    <source>
        <dbReference type="EMBL" id="PAV11802.1"/>
    </source>
</evidence>
<keyword evidence="4 10" id="KW-1003">Cell membrane</keyword>
<comment type="similarity">
    <text evidence="2 10">Belongs to the V-ATPase D subunit family.</text>
</comment>
<keyword evidence="5 10" id="KW-0375">Hydrogen ion transport</keyword>
<evidence type="ECO:0000256" key="9">
    <source>
        <dbReference type="ARBA" id="ARBA00059506"/>
    </source>
</evidence>
<dbReference type="GO" id="GO:0005886">
    <property type="term" value="C:plasma membrane"/>
    <property type="evidence" value="ECO:0007669"/>
    <property type="project" value="UniProtKB-SubCell"/>
</dbReference>
<feature type="coiled-coil region" evidence="11">
    <location>
        <begin position="141"/>
        <end position="175"/>
    </location>
</feature>
<dbReference type="Proteomes" id="UP000218164">
    <property type="component" value="Unassembled WGS sequence"/>
</dbReference>
<evidence type="ECO:0000256" key="7">
    <source>
        <dbReference type="ARBA" id="ARBA00023136"/>
    </source>
</evidence>
<organism evidence="12 13">
    <name type="scientific">Methanosarcina spelaei</name>
    <dbReference type="NCBI Taxonomy" id="1036679"/>
    <lineage>
        <taxon>Archaea</taxon>
        <taxon>Methanobacteriati</taxon>
        <taxon>Methanobacteriota</taxon>
        <taxon>Stenosarchaea group</taxon>
        <taxon>Methanomicrobia</taxon>
        <taxon>Methanosarcinales</taxon>
        <taxon>Methanosarcinaceae</taxon>
        <taxon>Methanosarcina</taxon>
    </lineage>
</organism>
<dbReference type="GO" id="GO:0042777">
    <property type="term" value="P:proton motive force-driven plasma membrane ATP synthesis"/>
    <property type="evidence" value="ECO:0007669"/>
    <property type="project" value="UniProtKB-UniRule"/>
</dbReference>
<dbReference type="AlphaFoldDB" id="A0A2A2HR12"/>
<dbReference type="InterPro" id="IPR002699">
    <property type="entry name" value="V_ATPase_D"/>
</dbReference>
<dbReference type="HAMAP" id="MF_00271">
    <property type="entry name" value="ATP_synth_D_arch"/>
    <property type="match status" value="1"/>
</dbReference>
<dbReference type="NCBIfam" id="NF001545">
    <property type="entry name" value="PRK00373.1-4"/>
    <property type="match status" value="1"/>
</dbReference>
<keyword evidence="3 10" id="KW-0813">Transport</keyword>
<sequence>MIVMAQDVKPTRSELIELKKKIKLSESGHKLLKMKRDGLILEFFKILNEARNVRTELDAAYLNAAEKINLASAVNGMVAVKSTAFTAKESPEIQLSGHNIMGVVVPKISSTGVRKSLIDRGYGIVGTNSYIDESADAYEDLVEKIITAAELETTMKRLLNEIEKTKRRVNALEFKVIPDLIATMKYIRFTLEEMEREGTSRLKRVKERMKNQA</sequence>
<dbReference type="Gene3D" id="1.10.287.3240">
    <property type="match status" value="1"/>
</dbReference>
<dbReference type="Pfam" id="PF01813">
    <property type="entry name" value="ATP-synt_D"/>
    <property type="match status" value="1"/>
</dbReference>
<evidence type="ECO:0000256" key="6">
    <source>
        <dbReference type="ARBA" id="ARBA00023065"/>
    </source>
</evidence>
<reference evidence="12 13" key="1">
    <citation type="journal article" date="2017" name="BMC Genomics">
        <title>Genomic analysis of methanogenic archaea reveals a shift towards energy conservation.</title>
        <authorList>
            <person name="Gilmore S.P."/>
            <person name="Henske J.K."/>
            <person name="Sexton J.A."/>
            <person name="Solomon K.V."/>
            <person name="Seppala S."/>
            <person name="Yoo J.I."/>
            <person name="Huyett L.M."/>
            <person name="Pressman A."/>
            <person name="Cogan J.Z."/>
            <person name="Kivenson V."/>
            <person name="Peng X."/>
            <person name="Tan Y."/>
            <person name="Valentine D.L."/>
            <person name="O'Malley M.A."/>
        </authorList>
    </citation>
    <scope>NUCLEOTIDE SEQUENCE [LARGE SCALE GENOMIC DNA]</scope>
    <source>
        <strain evidence="12 13">MC-15</strain>
    </source>
</reference>
<proteinExistence type="inferred from homology"/>
<comment type="subunit">
    <text evidence="10">Has multiple subunits with at least A(3), B(3), C, D, E, F, H, I and proteolipid K(x).</text>
</comment>
<accession>A0A2A2HR12</accession>
<keyword evidence="12" id="KW-0378">Hydrolase</keyword>
<dbReference type="GO" id="GO:0046961">
    <property type="term" value="F:proton-transporting ATPase activity, rotational mechanism"/>
    <property type="evidence" value="ECO:0007669"/>
    <property type="project" value="InterPro"/>
</dbReference>
<dbReference type="FunFam" id="1.10.287.3240:FF:000007">
    <property type="entry name" value="V-type ATP synthase subunit D"/>
    <property type="match status" value="1"/>
</dbReference>
<evidence type="ECO:0000256" key="8">
    <source>
        <dbReference type="ARBA" id="ARBA00023310"/>
    </source>
</evidence>
<evidence type="ECO:0000313" key="13">
    <source>
        <dbReference type="Proteomes" id="UP000218164"/>
    </source>
</evidence>
<evidence type="ECO:0000256" key="10">
    <source>
        <dbReference type="HAMAP-Rule" id="MF_00271"/>
    </source>
</evidence>
<dbReference type="PANTHER" id="PTHR11671">
    <property type="entry name" value="V-TYPE ATP SYNTHASE SUBUNIT D"/>
    <property type="match status" value="1"/>
</dbReference>
<dbReference type="GO" id="GO:0016787">
    <property type="term" value="F:hydrolase activity"/>
    <property type="evidence" value="ECO:0007669"/>
    <property type="project" value="UniProtKB-KW"/>
</dbReference>